<keyword evidence="2" id="KW-1185">Reference proteome</keyword>
<reference evidence="2" key="1">
    <citation type="journal article" date="2024" name="Proc. Natl. Acad. Sci. U.S.A.">
        <title>Extraordinary preservation of gene collinearity over three hundred million years revealed in homosporous lycophytes.</title>
        <authorList>
            <person name="Li C."/>
            <person name="Wickell D."/>
            <person name="Kuo L.Y."/>
            <person name="Chen X."/>
            <person name="Nie B."/>
            <person name="Liao X."/>
            <person name="Peng D."/>
            <person name="Ji J."/>
            <person name="Jenkins J."/>
            <person name="Williams M."/>
            <person name="Shu S."/>
            <person name="Plott C."/>
            <person name="Barry K."/>
            <person name="Rajasekar S."/>
            <person name="Grimwood J."/>
            <person name="Han X."/>
            <person name="Sun S."/>
            <person name="Hou Z."/>
            <person name="He W."/>
            <person name="Dai G."/>
            <person name="Sun C."/>
            <person name="Schmutz J."/>
            <person name="Leebens-Mack J.H."/>
            <person name="Li F.W."/>
            <person name="Wang L."/>
        </authorList>
    </citation>
    <scope>NUCLEOTIDE SEQUENCE [LARGE SCALE GENOMIC DNA]</scope>
    <source>
        <strain evidence="2">cv. PW_Plant_1</strain>
    </source>
</reference>
<dbReference type="Proteomes" id="UP001162992">
    <property type="component" value="Chromosome 8"/>
</dbReference>
<evidence type="ECO:0000313" key="2">
    <source>
        <dbReference type="Proteomes" id="UP001162992"/>
    </source>
</evidence>
<gene>
    <name evidence="1" type="ORF">O6H91_08G021700</name>
</gene>
<proteinExistence type="predicted"/>
<accession>A0ACC2CVJ3</accession>
<sequence>MDSRLEEDVSGGTALFQMYGKCQSAKDARKLFTELPERDLVAWNAMIAVFSQHGNRKTAFELLAEMKQDGLQPDKITFVSLLNACSDSSALADGKKIHILLDEYESTIVNALINMYSKCGSLEDAESIFRVFPERDVVSWNTMLTAYCHYGQSKAAVQLFGQMQREGVEIDNVTIVSILDACANLADLQEGRLIHAAVLKKPIAIDSVMATALVNMYGKSANLEEAQVVFDEVLERDGILWAAIMAAYAQHGRGEVVLQFFAQMQKECLKPDKITMIHLLHVCSHFGLLEEGFHYFNSIAPNSKPVTDHYVCMVDLLGRVGQLREAEDFIQSMPFEADAVIWTAFLGACRVHGDVERGRKAAEVLVELDPHKAAPYVILSHIYIAALAPNI</sequence>
<organism evidence="1 2">
    <name type="scientific">Diphasiastrum complanatum</name>
    <name type="common">Issler's clubmoss</name>
    <name type="synonym">Lycopodium complanatum</name>
    <dbReference type="NCBI Taxonomy" id="34168"/>
    <lineage>
        <taxon>Eukaryota</taxon>
        <taxon>Viridiplantae</taxon>
        <taxon>Streptophyta</taxon>
        <taxon>Embryophyta</taxon>
        <taxon>Tracheophyta</taxon>
        <taxon>Lycopodiopsida</taxon>
        <taxon>Lycopodiales</taxon>
        <taxon>Lycopodiaceae</taxon>
        <taxon>Lycopodioideae</taxon>
        <taxon>Diphasiastrum</taxon>
    </lineage>
</organism>
<name>A0ACC2CVJ3_DIPCM</name>
<evidence type="ECO:0000313" key="1">
    <source>
        <dbReference type="EMBL" id="KAJ7546044.1"/>
    </source>
</evidence>
<dbReference type="EMBL" id="CM055099">
    <property type="protein sequence ID" value="KAJ7546044.1"/>
    <property type="molecule type" value="Genomic_DNA"/>
</dbReference>
<protein>
    <submittedName>
        <fullName evidence="1">Uncharacterized protein</fullName>
    </submittedName>
</protein>
<comment type="caution">
    <text evidence="1">The sequence shown here is derived from an EMBL/GenBank/DDBJ whole genome shotgun (WGS) entry which is preliminary data.</text>
</comment>